<dbReference type="PROSITE" id="PS50887">
    <property type="entry name" value="GGDEF"/>
    <property type="match status" value="1"/>
</dbReference>
<dbReference type="SUPFAM" id="SSF54631">
    <property type="entry name" value="CBS-domain pair"/>
    <property type="match status" value="1"/>
</dbReference>
<dbReference type="CDD" id="cd01948">
    <property type="entry name" value="EAL"/>
    <property type="match status" value="1"/>
</dbReference>
<name>A0A0K6IUV0_9PROT</name>
<accession>A0A0K6IUV0</accession>
<sequence>MDSLTEIMCPPYPADVLPELERLLQERRLAARFQPVITLEDGGLLGFEGLIRGPSDSSLHAPLVLFDAARRLGRLSELEYLCRETVIAAFAAQGGQGKLLLNVDPGAMVVQPGDQSRTLAWIEQAGLSPREVVIELTEATPGLDYAQLRHAVAHYRSLGFAIAIDDLGEGFSSLRLWSELEPDFVKIDKHFVQGAHADPIKWQFLESIARIARNSRTQVIAEGIETPAELAVVRECGIPLGQGYLFGRPEPRPEYRPEPEHFRSEQVLDASVPAGAEASVASLVHYVAPLAPETTNEEVFARFERDPELYAQPVVADGVPLGLIARNHFMDAYARPYRRELYGHRPCTMYLDRHALVIDRRMSLQQLSDLITQLDPKHLVQGFIITDSGRYLGLGNGHALLREITRLQLEAARHANPLTNLPGNVPIQREIDARLKRGEPFVAAYLDLDHFKPYNDIYGFRRGDDILRLVGELLREHTDPARDFVGHIGGDDFIVLWGSPDWQERTEALLRTFDARIPEFYHPEDRARGGIEAEDRQGRTVFFPLCALSVGAVVIDEPQRYESHHAVAEAASVAKKMAKKTPGSSLFVERRRQK</sequence>
<dbReference type="Pfam" id="PF00563">
    <property type="entry name" value="EAL"/>
    <property type="match status" value="1"/>
</dbReference>
<evidence type="ECO:0000313" key="3">
    <source>
        <dbReference type="EMBL" id="CUB06885.1"/>
    </source>
</evidence>
<dbReference type="CDD" id="cd01949">
    <property type="entry name" value="GGDEF"/>
    <property type="match status" value="1"/>
</dbReference>
<keyword evidence="4" id="KW-1185">Reference proteome</keyword>
<reference evidence="4" key="1">
    <citation type="submission" date="2015-08" db="EMBL/GenBank/DDBJ databases">
        <authorList>
            <person name="Babu N.S."/>
            <person name="Beckwith C.J."/>
            <person name="Beseler K.G."/>
            <person name="Brison A."/>
            <person name="Carone J.V."/>
            <person name="Caskin T.P."/>
            <person name="Diamond M."/>
            <person name="Durham M.E."/>
            <person name="Foxe J.M."/>
            <person name="Go M."/>
            <person name="Henderson B.A."/>
            <person name="Jones I.B."/>
            <person name="McGettigan J.A."/>
            <person name="Micheletti S.J."/>
            <person name="Nasrallah M.E."/>
            <person name="Ortiz D."/>
            <person name="Piller C.R."/>
            <person name="Privatt S.R."/>
            <person name="Schneider S.L."/>
            <person name="Sharp S."/>
            <person name="Smith T.C."/>
            <person name="Stanton J.D."/>
            <person name="Ullery H.E."/>
            <person name="Wilson R.J."/>
            <person name="Serrano M.G."/>
            <person name="Buck G."/>
            <person name="Lee V."/>
            <person name="Wang Y."/>
            <person name="Carvalho R."/>
            <person name="Voegtly L."/>
            <person name="Shi R."/>
            <person name="Duckworth R."/>
            <person name="Johnson A."/>
            <person name="Loviza R."/>
            <person name="Walstead R."/>
            <person name="Shah Z."/>
            <person name="Kiflezghi M."/>
            <person name="Wade K."/>
            <person name="Ball S.L."/>
            <person name="Bradley K.W."/>
            <person name="Asai D.J."/>
            <person name="Bowman C.A."/>
            <person name="Russell D.A."/>
            <person name="Pope W.H."/>
            <person name="Jacobs-Sera D."/>
            <person name="Hendrix R.W."/>
            <person name="Hatfull G.F."/>
        </authorList>
    </citation>
    <scope>NUCLEOTIDE SEQUENCE [LARGE SCALE GENOMIC DNA]</scope>
    <source>
        <strain evidence="4">JCM 19170</strain>
    </source>
</reference>
<dbReference type="InterPro" id="IPR050706">
    <property type="entry name" value="Cyclic-di-GMP_PDE-like"/>
</dbReference>
<dbReference type="Proteomes" id="UP000182108">
    <property type="component" value="Unassembled WGS sequence"/>
</dbReference>
<dbReference type="NCBIfam" id="TIGR00254">
    <property type="entry name" value="GGDEF"/>
    <property type="match status" value="1"/>
</dbReference>
<dbReference type="SUPFAM" id="SSF55073">
    <property type="entry name" value="Nucleotide cyclase"/>
    <property type="match status" value="1"/>
</dbReference>
<dbReference type="Gene3D" id="3.30.70.270">
    <property type="match status" value="1"/>
</dbReference>
<dbReference type="EMBL" id="CYHH01000004">
    <property type="protein sequence ID" value="CUB06885.1"/>
    <property type="molecule type" value="Genomic_DNA"/>
</dbReference>
<dbReference type="AlphaFoldDB" id="A0A0K6IUV0"/>
<gene>
    <name evidence="3" type="ORF">Ga0061068_10492</name>
</gene>
<protein>
    <submittedName>
        <fullName evidence="3">Diguanylate cyclase (GGDEF) domain</fullName>
    </submittedName>
</protein>
<dbReference type="CDD" id="cd04598">
    <property type="entry name" value="CBS_pair_GGDEF_EAL"/>
    <property type="match status" value="1"/>
</dbReference>
<feature type="domain" description="EAL" evidence="1">
    <location>
        <begin position="13"/>
        <end position="263"/>
    </location>
</feature>
<dbReference type="Pfam" id="PF00990">
    <property type="entry name" value="GGDEF"/>
    <property type="match status" value="1"/>
</dbReference>
<evidence type="ECO:0000259" key="2">
    <source>
        <dbReference type="PROSITE" id="PS50887"/>
    </source>
</evidence>
<dbReference type="InterPro" id="IPR001633">
    <property type="entry name" value="EAL_dom"/>
</dbReference>
<dbReference type="InterPro" id="IPR046342">
    <property type="entry name" value="CBS_dom_sf"/>
</dbReference>
<feature type="domain" description="GGDEF" evidence="2">
    <location>
        <begin position="439"/>
        <end position="592"/>
    </location>
</feature>
<dbReference type="InterPro" id="IPR043128">
    <property type="entry name" value="Rev_trsase/Diguanyl_cyclase"/>
</dbReference>
<dbReference type="SMART" id="SM00267">
    <property type="entry name" value="GGDEF"/>
    <property type="match status" value="1"/>
</dbReference>
<evidence type="ECO:0000313" key="4">
    <source>
        <dbReference type="Proteomes" id="UP000182108"/>
    </source>
</evidence>
<dbReference type="InterPro" id="IPR000160">
    <property type="entry name" value="GGDEF_dom"/>
</dbReference>
<proteinExistence type="predicted"/>
<dbReference type="PANTHER" id="PTHR33121">
    <property type="entry name" value="CYCLIC DI-GMP PHOSPHODIESTERASE PDEF"/>
    <property type="match status" value="1"/>
</dbReference>
<dbReference type="GO" id="GO:0071111">
    <property type="term" value="F:cyclic-guanylate-specific phosphodiesterase activity"/>
    <property type="evidence" value="ECO:0007669"/>
    <property type="project" value="InterPro"/>
</dbReference>
<dbReference type="SUPFAM" id="SSF141868">
    <property type="entry name" value="EAL domain-like"/>
    <property type="match status" value="1"/>
</dbReference>
<dbReference type="PANTHER" id="PTHR33121:SF76">
    <property type="entry name" value="SIGNALING PROTEIN"/>
    <property type="match status" value="1"/>
</dbReference>
<dbReference type="Gene3D" id="3.20.20.450">
    <property type="entry name" value="EAL domain"/>
    <property type="match status" value="1"/>
</dbReference>
<dbReference type="RefSeq" id="WP_198289004.1">
    <property type="nucleotide sequence ID" value="NZ_CYHH01000004.1"/>
</dbReference>
<evidence type="ECO:0000259" key="1">
    <source>
        <dbReference type="PROSITE" id="PS50883"/>
    </source>
</evidence>
<dbReference type="SMART" id="SM00052">
    <property type="entry name" value="EAL"/>
    <property type="match status" value="1"/>
</dbReference>
<organism evidence="3 4">
    <name type="scientific">Tepidiphilus thermophilus</name>
    <dbReference type="NCBI Taxonomy" id="876478"/>
    <lineage>
        <taxon>Bacteria</taxon>
        <taxon>Pseudomonadati</taxon>
        <taxon>Pseudomonadota</taxon>
        <taxon>Hydrogenophilia</taxon>
        <taxon>Hydrogenophilales</taxon>
        <taxon>Hydrogenophilaceae</taxon>
        <taxon>Tepidiphilus</taxon>
    </lineage>
</organism>
<dbReference type="InterPro" id="IPR029787">
    <property type="entry name" value="Nucleotide_cyclase"/>
</dbReference>
<dbReference type="PROSITE" id="PS50883">
    <property type="entry name" value="EAL"/>
    <property type="match status" value="1"/>
</dbReference>
<dbReference type="InterPro" id="IPR035919">
    <property type="entry name" value="EAL_sf"/>
</dbReference>